<dbReference type="GO" id="GO:0004721">
    <property type="term" value="F:phosphoprotein phosphatase activity"/>
    <property type="evidence" value="ECO:0007669"/>
    <property type="project" value="InterPro"/>
</dbReference>
<name>A0A0R1LQ10_9LACO</name>
<dbReference type="InterPro" id="IPR026893">
    <property type="entry name" value="Tyr/Ser_Pase_IphP-type"/>
</dbReference>
<dbReference type="InterPro" id="IPR029021">
    <property type="entry name" value="Prot-tyrosine_phosphatase-like"/>
</dbReference>
<dbReference type="PROSITE" id="PS00383">
    <property type="entry name" value="TYR_PHOSPHATASE_1"/>
    <property type="match status" value="1"/>
</dbReference>
<dbReference type="SUPFAM" id="SSF52799">
    <property type="entry name" value="(Phosphotyrosine protein) phosphatases II"/>
    <property type="match status" value="1"/>
</dbReference>
<organism evidence="1 2">
    <name type="scientific">Levilactobacillus acidifarinae DSM 19394 = JCM 15949</name>
    <dbReference type="NCBI Taxonomy" id="1423715"/>
    <lineage>
        <taxon>Bacteria</taxon>
        <taxon>Bacillati</taxon>
        <taxon>Bacillota</taxon>
        <taxon>Bacilli</taxon>
        <taxon>Lactobacillales</taxon>
        <taxon>Lactobacillaceae</taxon>
        <taxon>Levilactobacillus</taxon>
    </lineage>
</organism>
<evidence type="ECO:0000313" key="2">
    <source>
        <dbReference type="Proteomes" id="UP000051955"/>
    </source>
</evidence>
<proteinExistence type="predicted"/>
<comment type="caution">
    <text evidence="1">The sequence shown here is derived from an EMBL/GenBank/DDBJ whole genome shotgun (WGS) entry which is preliminary data.</text>
</comment>
<dbReference type="STRING" id="1423715.FD25_GL002112"/>
<reference evidence="1 2" key="1">
    <citation type="journal article" date="2015" name="Genome Announc.">
        <title>Expanding the biotechnology potential of lactobacilli through comparative genomics of 213 strains and associated genera.</title>
        <authorList>
            <person name="Sun Z."/>
            <person name="Harris H.M."/>
            <person name="McCann A."/>
            <person name="Guo C."/>
            <person name="Argimon S."/>
            <person name="Zhang W."/>
            <person name="Yang X."/>
            <person name="Jeffery I.B."/>
            <person name="Cooney J.C."/>
            <person name="Kagawa T.F."/>
            <person name="Liu W."/>
            <person name="Song Y."/>
            <person name="Salvetti E."/>
            <person name="Wrobel A."/>
            <person name="Rasinkangas P."/>
            <person name="Parkhill J."/>
            <person name="Rea M.C."/>
            <person name="O'Sullivan O."/>
            <person name="Ritari J."/>
            <person name="Douillard F.P."/>
            <person name="Paul Ross R."/>
            <person name="Yang R."/>
            <person name="Briner A.E."/>
            <person name="Felis G.E."/>
            <person name="de Vos W.M."/>
            <person name="Barrangou R."/>
            <person name="Klaenhammer T.R."/>
            <person name="Caufield P.W."/>
            <person name="Cui Y."/>
            <person name="Zhang H."/>
            <person name="O'Toole P.W."/>
        </authorList>
    </citation>
    <scope>NUCLEOTIDE SEQUENCE [LARGE SCALE GENOMIC DNA]</scope>
    <source>
        <strain evidence="1 2">DSM 19394</strain>
    </source>
</reference>
<dbReference type="PATRIC" id="fig|1423715.3.peg.2181"/>
<sequence length="268" mass="29700">MVKRMTNSRILKVTGGLNFRELGGYPTVDGHTVKWHKLVRTAGLDKLTAEDQDNLAHYGVVTDVDFRSKDERTQSPDKVPTGATYRFLPVFPDGDETDASASQADLERRFSSDATAGYEHMLDVYRNMVTLETAQHAYHDFLATLLANDQPDQAVLFHCTAGKDRTGIGAFLALSALGVDPQVIRHDYLLTNENVVPVVDKMLKQAQDAGKGDAFVANIRALSTVSPDYFDTAMKVINTQYGGAQDYLRDVLGISHKEIETLKEIYLD</sequence>
<dbReference type="AlphaFoldDB" id="A0A0R1LQ10"/>
<accession>A0A0R1LQ10</accession>
<protein>
    <submittedName>
        <fullName evidence="1">Protein tyrosine serine phosphatase</fullName>
    </submittedName>
</protein>
<evidence type="ECO:0000313" key="1">
    <source>
        <dbReference type="EMBL" id="KRK94929.1"/>
    </source>
</evidence>
<keyword evidence="2" id="KW-1185">Reference proteome</keyword>
<dbReference type="Pfam" id="PF13350">
    <property type="entry name" value="Y_phosphatase3"/>
    <property type="match status" value="1"/>
</dbReference>
<dbReference type="EMBL" id="AZDV01000023">
    <property type="protein sequence ID" value="KRK94929.1"/>
    <property type="molecule type" value="Genomic_DNA"/>
</dbReference>
<gene>
    <name evidence="1" type="ORF">FD25_GL002112</name>
</gene>
<dbReference type="Gene3D" id="3.90.190.10">
    <property type="entry name" value="Protein tyrosine phosphatase superfamily"/>
    <property type="match status" value="1"/>
</dbReference>
<dbReference type="InterPro" id="IPR016130">
    <property type="entry name" value="Tyr_Pase_AS"/>
</dbReference>
<dbReference type="Proteomes" id="UP000051955">
    <property type="component" value="Unassembled WGS sequence"/>
</dbReference>